<dbReference type="SMART" id="SM00400">
    <property type="entry name" value="ZnF_CHCC"/>
    <property type="match status" value="1"/>
</dbReference>
<dbReference type="GO" id="GO:0006269">
    <property type="term" value="P:DNA replication, synthesis of primer"/>
    <property type="evidence" value="ECO:0007669"/>
    <property type="project" value="UniProtKB-KW"/>
</dbReference>
<evidence type="ECO:0000256" key="4">
    <source>
        <dbReference type="ARBA" id="ARBA00022695"/>
    </source>
</evidence>
<keyword evidence="1" id="KW-0240">DNA-directed RNA polymerase</keyword>
<feature type="non-terminal residue" evidence="13">
    <location>
        <position position="1"/>
    </location>
</feature>
<evidence type="ECO:0000256" key="5">
    <source>
        <dbReference type="ARBA" id="ARBA00022705"/>
    </source>
</evidence>
<protein>
    <submittedName>
        <fullName evidence="13">DNA primase</fullName>
    </submittedName>
</protein>
<dbReference type="SUPFAM" id="SSF56731">
    <property type="entry name" value="DNA primase core"/>
    <property type="match status" value="1"/>
</dbReference>
<keyword evidence="4" id="KW-0548">Nucleotidyltransferase</keyword>
<keyword evidence="6" id="KW-0479">Metal-binding</keyword>
<dbReference type="Gene3D" id="3.40.1360.10">
    <property type="match status" value="1"/>
</dbReference>
<dbReference type="AlphaFoldDB" id="A0A7C0U730"/>
<evidence type="ECO:0000256" key="9">
    <source>
        <dbReference type="ARBA" id="ARBA00022842"/>
    </source>
</evidence>
<dbReference type="Pfam" id="PF08275">
    <property type="entry name" value="DNAG_N"/>
    <property type="match status" value="1"/>
</dbReference>
<reference evidence="13" key="1">
    <citation type="journal article" date="2020" name="mSystems">
        <title>Genome- and Community-Level Interaction Insights into Carbon Utilization and Element Cycling Functions of Hydrothermarchaeota in Hydrothermal Sediment.</title>
        <authorList>
            <person name="Zhou Z."/>
            <person name="Liu Y."/>
            <person name="Xu W."/>
            <person name="Pan J."/>
            <person name="Luo Z.H."/>
            <person name="Li M."/>
        </authorList>
    </citation>
    <scope>NUCLEOTIDE SEQUENCE [LARGE SCALE GENOMIC DNA]</scope>
    <source>
        <strain evidence="13">HyVt-115</strain>
    </source>
</reference>
<keyword evidence="5" id="KW-0235">DNA replication</keyword>
<proteinExistence type="predicted"/>
<evidence type="ECO:0000256" key="11">
    <source>
        <dbReference type="ARBA" id="ARBA00023163"/>
    </source>
</evidence>
<dbReference type="Gene3D" id="3.90.580.10">
    <property type="entry name" value="Zinc finger, CHC2-type domain"/>
    <property type="match status" value="1"/>
</dbReference>
<keyword evidence="3" id="KW-0808">Transferase</keyword>
<dbReference type="InterPro" id="IPR013264">
    <property type="entry name" value="DNAG_N"/>
</dbReference>
<evidence type="ECO:0000256" key="1">
    <source>
        <dbReference type="ARBA" id="ARBA00022478"/>
    </source>
</evidence>
<evidence type="ECO:0000259" key="12">
    <source>
        <dbReference type="PROSITE" id="PS50880"/>
    </source>
</evidence>
<dbReference type="PROSITE" id="PS50880">
    <property type="entry name" value="TOPRIM"/>
    <property type="match status" value="1"/>
</dbReference>
<dbReference type="PANTHER" id="PTHR30313">
    <property type="entry name" value="DNA PRIMASE"/>
    <property type="match status" value="1"/>
</dbReference>
<dbReference type="SMART" id="SM00493">
    <property type="entry name" value="TOPRIM"/>
    <property type="match status" value="1"/>
</dbReference>
<dbReference type="GO" id="GO:0003677">
    <property type="term" value="F:DNA binding"/>
    <property type="evidence" value="ECO:0007669"/>
    <property type="project" value="UniProtKB-KW"/>
</dbReference>
<evidence type="ECO:0000256" key="8">
    <source>
        <dbReference type="ARBA" id="ARBA00022833"/>
    </source>
</evidence>
<keyword evidence="8" id="KW-0862">Zinc</keyword>
<dbReference type="InterPro" id="IPR006295">
    <property type="entry name" value="DNA_primase_DnaG"/>
</dbReference>
<evidence type="ECO:0000256" key="2">
    <source>
        <dbReference type="ARBA" id="ARBA00022515"/>
    </source>
</evidence>
<keyword evidence="2" id="KW-0639">Primosome</keyword>
<name>A0A7C0U730_9BACT</name>
<evidence type="ECO:0000256" key="7">
    <source>
        <dbReference type="ARBA" id="ARBA00022771"/>
    </source>
</evidence>
<dbReference type="InterPro" id="IPR034151">
    <property type="entry name" value="TOPRIM_DnaG_bac"/>
</dbReference>
<dbReference type="SUPFAM" id="SSF57783">
    <property type="entry name" value="Zinc beta-ribbon"/>
    <property type="match status" value="1"/>
</dbReference>
<dbReference type="Pfam" id="PF01807">
    <property type="entry name" value="Zn_ribbon_DnaG"/>
    <property type="match status" value="1"/>
</dbReference>
<dbReference type="GO" id="GO:0003899">
    <property type="term" value="F:DNA-directed RNA polymerase activity"/>
    <property type="evidence" value="ECO:0007669"/>
    <property type="project" value="InterPro"/>
</dbReference>
<dbReference type="Pfam" id="PF13155">
    <property type="entry name" value="Toprim_2"/>
    <property type="match status" value="1"/>
</dbReference>
<dbReference type="InterPro" id="IPR037068">
    <property type="entry name" value="DNA_primase_core_N_sf"/>
</dbReference>
<comment type="caution">
    <text evidence="13">The sequence shown here is derived from an EMBL/GenBank/DDBJ whole genome shotgun (WGS) entry which is preliminary data.</text>
</comment>
<dbReference type="InterPro" id="IPR002694">
    <property type="entry name" value="Znf_CHC2"/>
</dbReference>
<keyword evidence="9" id="KW-0460">Magnesium</keyword>
<keyword evidence="11" id="KW-0804">Transcription</keyword>
<evidence type="ECO:0000313" key="13">
    <source>
        <dbReference type="EMBL" id="HDD53343.1"/>
    </source>
</evidence>
<dbReference type="CDD" id="cd03364">
    <property type="entry name" value="TOPRIM_DnaG_primases"/>
    <property type="match status" value="1"/>
</dbReference>
<sequence>KQFFHCFGCGASGDIFQFLMRMENVTFPEALERLAEQAGVEIPGGRGEDGGEERDKLYRLHREAADYFREVLLSSSGKKAREVAMSRGLDSSAIEAFRLGYAPDSWDRLREALKSKGFTTAEMLSVGLLGEREGGGEPYVKFRHRLMIPIWDSRGRVVAFGGRALEPEQEPKYLNSPEHLLFKKGDILYPYHMARKAVRDMGYVLLVEGYMDAITCHLHGFSNALAALGTALTPSQARKVVRLSKEVVLAYDGDEAGRKAALRAASVFFQVGVVPRVVLLPSGEDPDSLLRSRGREAFASLISGAEDVVLWYMAELETRYSLSHPRERARWLKEVLGFLAPLRGSLDLESYLVEVASKTGVTLEGLKMEIYGRGKGGARSAPHAPRGSWEVLYLALALSNPRWWKIFKGEVLEDPLVLSLWEKVKGEDDPSIALAMLDDSERSLLVGKVMEIPEEGVEELFASCHRRAERRALEREARRLKMSMEGVSGEEKGRLLARYIEIMKSIKGAGEEGVYETH</sequence>
<dbReference type="GO" id="GO:0005737">
    <property type="term" value="C:cytoplasm"/>
    <property type="evidence" value="ECO:0007669"/>
    <property type="project" value="TreeGrafter"/>
</dbReference>
<accession>A0A7C0U730</accession>
<dbReference type="GO" id="GO:0000428">
    <property type="term" value="C:DNA-directed RNA polymerase complex"/>
    <property type="evidence" value="ECO:0007669"/>
    <property type="project" value="UniProtKB-KW"/>
</dbReference>
<dbReference type="GO" id="GO:1990077">
    <property type="term" value="C:primosome complex"/>
    <property type="evidence" value="ECO:0007669"/>
    <property type="project" value="UniProtKB-KW"/>
</dbReference>
<dbReference type="Gene3D" id="3.90.980.10">
    <property type="entry name" value="DNA primase, catalytic core, N-terminal domain"/>
    <property type="match status" value="1"/>
</dbReference>
<dbReference type="InterPro" id="IPR036977">
    <property type="entry name" value="DNA_primase_Znf_CHC2"/>
</dbReference>
<keyword evidence="10" id="KW-0238">DNA-binding</keyword>
<evidence type="ECO:0000256" key="6">
    <source>
        <dbReference type="ARBA" id="ARBA00022723"/>
    </source>
</evidence>
<evidence type="ECO:0000256" key="10">
    <source>
        <dbReference type="ARBA" id="ARBA00023125"/>
    </source>
</evidence>
<dbReference type="InterPro" id="IPR006171">
    <property type="entry name" value="TOPRIM_dom"/>
</dbReference>
<evidence type="ECO:0000256" key="3">
    <source>
        <dbReference type="ARBA" id="ARBA00022679"/>
    </source>
</evidence>
<keyword evidence="7" id="KW-0863">Zinc-finger</keyword>
<dbReference type="GO" id="GO:0008270">
    <property type="term" value="F:zinc ion binding"/>
    <property type="evidence" value="ECO:0007669"/>
    <property type="project" value="UniProtKB-KW"/>
</dbReference>
<dbReference type="Proteomes" id="UP000885690">
    <property type="component" value="Unassembled WGS sequence"/>
</dbReference>
<dbReference type="NCBIfam" id="TIGR01391">
    <property type="entry name" value="dnaG"/>
    <property type="match status" value="1"/>
</dbReference>
<feature type="domain" description="Toprim" evidence="12">
    <location>
        <begin position="202"/>
        <end position="285"/>
    </location>
</feature>
<dbReference type="InterPro" id="IPR050219">
    <property type="entry name" value="DnaG_primase"/>
</dbReference>
<organism evidence="13">
    <name type="scientific">Thermosulfidibacter takaii</name>
    <dbReference type="NCBI Taxonomy" id="412593"/>
    <lineage>
        <taxon>Bacteria</taxon>
        <taxon>Pseudomonadati</taxon>
        <taxon>Thermosulfidibacterota</taxon>
        <taxon>Thermosulfidibacteria</taxon>
        <taxon>Thermosulfidibacterales</taxon>
        <taxon>Thermosulfidibacteraceae</taxon>
    </lineage>
</organism>
<dbReference type="EMBL" id="DQWS01000176">
    <property type="protein sequence ID" value="HDD53343.1"/>
    <property type="molecule type" value="Genomic_DNA"/>
</dbReference>
<dbReference type="PANTHER" id="PTHR30313:SF2">
    <property type="entry name" value="DNA PRIMASE"/>
    <property type="match status" value="1"/>
</dbReference>
<gene>
    <name evidence="13" type="ORF">ENF32_04680</name>
</gene>